<dbReference type="AlphaFoldDB" id="A0A7I7K6V8"/>
<feature type="region of interest" description="Disordered" evidence="1">
    <location>
        <begin position="1"/>
        <end position="25"/>
    </location>
</feature>
<evidence type="ECO:0000256" key="1">
    <source>
        <dbReference type="SAM" id="MobiDB-lite"/>
    </source>
</evidence>
<accession>A0A7I7K6V8</accession>
<reference evidence="2 3" key="1">
    <citation type="journal article" date="2019" name="Emerg. Microbes Infect.">
        <title>Comprehensive subspecies identification of 175 nontuberculous mycobacteria species based on 7547 genomic profiles.</title>
        <authorList>
            <person name="Matsumoto Y."/>
            <person name="Kinjo T."/>
            <person name="Motooka D."/>
            <person name="Nabeya D."/>
            <person name="Jung N."/>
            <person name="Uechi K."/>
            <person name="Horii T."/>
            <person name="Iida T."/>
            <person name="Fujita J."/>
            <person name="Nakamura S."/>
        </authorList>
    </citation>
    <scope>NUCLEOTIDE SEQUENCE [LARGE SCALE GENOMIC DNA]</scope>
    <source>
        <strain evidence="2 3">JCM 6396</strain>
    </source>
</reference>
<evidence type="ECO:0000313" key="2">
    <source>
        <dbReference type="EMBL" id="BBX19825.1"/>
    </source>
</evidence>
<organism evidence="2 3">
    <name type="scientific">Mycolicibacterium duvalii</name>
    <dbReference type="NCBI Taxonomy" id="39688"/>
    <lineage>
        <taxon>Bacteria</taxon>
        <taxon>Bacillati</taxon>
        <taxon>Actinomycetota</taxon>
        <taxon>Actinomycetes</taxon>
        <taxon>Mycobacteriales</taxon>
        <taxon>Mycobacteriaceae</taxon>
        <taxon>Mycolicibacterium</taxon>
    </lineage>
</organism>
<dbReference type="KEGG" id="mdu:MDUV_46850"/>
<gene>
    <name evidence="2" type="ORF">MDUV_46850</name>
</gene>
<keyword evidence="3" id="KW-1185">Reference proteome</keyword>
<dbReference type="RefSeq" id="WP_098002159.1">
    <property type="nucleotide sequence ID" value="NZ_AP022563.1"/>
</dbReference>
<dbReference type="EMBL" id="AP022563">
    <property type="protein sequence ID" value="BBX19825.1"/>
    <property type="molecule type" value="Genomic_DNA"/>
</dbReference>
<proteinExistence type="predicted"/>
<sequence>MAESSKTESPKTGAANTERTTHRDAVQRVREAQTFAVELPLVGRVRIPRPEQLAFYGALGALAAAQIIEWPVALALAAGHALLQNEHSRVAQEIGEALEDA</sequence>
<dbReference type="Proteomes" id="UP000467006">
    <property type="component" value="Chromosome"/>
</dbReference>
<protein>
    <submittedName>
        <fullName evidence="2">Uncharacterized protein</fullName>
    </submittedName>
</protein>
<evidence type="ECO:0000313" key="3">
    <source>
        <dbReference type="Proteomes" id="UP000467006"/>
    </source>
</evidence>
<dbReference type="OrthoDB" id="3831210at2"/>
<name>A0A7I7K6V8_9MYCO</name>